<dbReference type="Gene3D" id="2.20.100.10">
    <property type="entry name" value="Thrombospondin type-1 (TSP1) repeat"/>
    <property type="match status" value="8"/>
</dbReference>
<keyword evidence="6 16" id="KW-0479">Metal-binding</keyword>
<dbReference type="CDD" id="cd04273">
    <property type="entry name" value="ZnMc_ADAMTS_like"/>
    <property type="match status" value="1"/>
</dbReference>
<reference evidence="22" key="1">
    <citation type="submission" date="2025-08" db="UniProtKB">
        <authorList>
            <consortium name="Ensembl"/>
        </authorList>
    </citation>
    <scope>IDENTIFICATION</scope>
</reference>
<keyword evidence="12" id="KW-0865">Zymogen</keyword>
<dbReference type="Pfam" id="PF17771">
    <property type="entry name" value="ADAMTS_CR_2"/>
    <property type="match status" value="1"/>
</dbReference>
<feature type="disulfide bond" evidence="17">
    <location>
        <begin position="384"/>
        <end position="465"/>
    </location>
</feature>
<comment type="subcellular location">
    <subcellularLocation>
        <location evidence="1">Secreted</location>
        <location evidence="1">Extracellular space</location>
        <location evidence="1">Extracellular matrix</location>
    </subcellularLocation>
</comment>
<dbReference type="InterPro" id="IPR001590">
    <property type="entry name" value="Peptidase_M12B"/>
</dbReference>
<keyword evidence="3" id="KW-0272">Extracellular matrix</keyword>
<dbReference type="InterPro" id="IPR041645">
    <property type="entry name" value="ADAMTS_CR_2"/>
</dbReference>
<feature type="region of interest" description="Disordered" evidence="19">
    <location>
        <begin position="1108"/>
        <end position="1182"/>
    </location>
</feature>
<evidence type="ECO:0000313" key="23">
    <source>
        <dbReference type="Proteomes" id="UP000261620"/>
    </source>
</evidence>
<evidence type="ECO:0000256" key="6">
    <source>
        <dbReference type="ARBA" id="ARBA00022723"/>
    </source>
</evidence>
<dbReference type="InterPro" id="IPR002870">
    <property type="entry name" value="Peptidase_M12B_N"/>
</dbReference>
<evidence type="ECO:0000256" key="17">
    <source>
        <dbReference type="PIRSR" id="PIRSR613273-3"/>
    </source>
</evidence>
<feature type="binding site" evidence="16">
    <location>
        <position position="465"/>
    </location>
    <ligand>
        <name>Ca(2+)</name>
        <dbReference type="ChEBI" id="CHEBI:29108"/>
        <label>1</label>
    </ligand>
</feature>
<evidence type="ECO:0000256" key="16">
    <source>
        <dbReference type="PIRSR" id="PIRSR613273-2"/>
    </source>
</evidence>
<dbReference type="InterPro" id="IPR013273">
    <property type="entry name" value="ADAMTS/ADAMTS-like"/>
</dbReference>
<feature type="compositionally biased region" description="Polar residues" evidence="19">
    <location>
        <begin position="1203"/>
        <end position="1218"/>
    </location>
</feature>
<feature type="disulfide bond" evidence="17">
    <location>
        <begin position="572"/>
        <end position="610"/>
    </location>
</feature>
<keyword evidence="23" id="KW-1185">Reference proteome</keyword>
<keyword evidence="9" id="KW-0378">Hydrolase</keyword>
<feature type="region of interest" description="Disordered" evidence="19">
    <location>
        <begin position="1203"/>
        <end position="1227"/>
    </location>
</feature>
<keyword evidence="16" id="KW-0106">Calcium</keyword>
<evidence type="ECO:0000256" key="14">
    <source>
        <dbReference type="ARBA" id="ARBA00023180"/>
    </source>
</evidence>
<reference evidence="22" key="2">
    <citation type="submission" date="2025-09" db="UniProtKB">
        <authorList>
            <consortium name="Ensembl"/>
        </authorList>
    </citation>
    <scope>IDENTIFICATION</scope>
</reference>
<feature type="disulfide bond" evidence="17">
    <location>
        <begin position="492"/>
        <end position="515"/>
    </location>
</feature>
<dbReference type="FunFam" id="2.20.100.10:FF:000006">
    <property type="entry name" value="A disintegrin and metalloproteinase with thrombospondin motifs 1"/>
    <property type="match status" value="1"/>
</dbReference>
<feature type="binding site" evidence="16">
    <location>
        <position position="263"/>
    </location>
    <ligand>
        <name>Ca(2+)</name>
        <dbReference type="ChEBI" id="CHEBI:29108"/>
        <label>1</label>
    </ligand>
</feature>
<dbReference type="Gene3D" id="3.40.390.10">
    <property type="entry name" value="Collagenase (Catalytic Domain)"/>
    <property type="match status" value="1"/>
</dbReference>
<dbReference type="FunFam" id="2.20.100.10:FF:000005">
    <property type="entry name" value="ADAM metallopeptidase with thrombospondin type 1 motif 9"/>
    <property type="match status" value="3"/>
</dbReference>
<keyword evidence="14" id="KW-0325">Glycoprotein</keyword>
<dbReference type="InterPro" id="IPR024079">
    <property type="entry name" value="MetalloPept_cat_dom_sf"/>
</dbReference>
<feature type="disulfide bond" evidence="17">
    <location>
        <begin position="365"/>
        <end position="372"/>
    </location>
</feature>
<organism evidence="22 23">
    <name type="scientific">Mola mola</name>
    <name type="common">Ocean sunfish</name>
    <name type="synonym">Tetraodon mola</name>
    <dbReference type="NCBI Taxonomy" id="94237"/>
    <lineage>
        <taxon>Eukaryota</taxon>
        <taxon>Metazoa</taxon>
        <taxon>Chordata</taxon>
        <taxon>Craniata</taxon>
        <taxon>Vertebrata</taxon>
        <taxon>Euteleostomi</taxon>
        <taxon>Actinopterygii</taxon>
        <taxon>Neopterygii</taxon>
        <taxon>Teleostei</taxon>
        <taxon>Neoteleostei</taxon>
        <taxon>Acanthomorphata</taxon>
        <taxon>Eupercaria</taxon>
        <taxon>Tetraodontiformes</taxon>
        <taxon>Molidae</taxon>
        <taxon>Mola</taxon>
    </lineage>
</organism>
<feature type="active site" evidence="15 18">
    <location>
        <position position="407"/>
    </location>
</feature>
<feature type="domain" description="Peptidase M12B" evidence="20">
    <location>
        <begin position="260"/>
        <end position="470"/>
    </location>
</feature>
<accession>A0A3Q3W1A0</accession>
<evidence type="ECO:0000256" key="10">
    <source>
        <dbReference type="ARBA" id="ARBA00022833"/>
    </source>
</evidence>
<dbReference type="PROSITE" id="PS50215">
    <property type="entry name" value="ADAM_MEPRO"/>
    <property type="match status" value="1"/>
</dbReference>
<feature type="disulfide bond" evidence="17">
    <location>
        <begin position="336"/>
        <end position="390"/>
    </location>
</feature>
<dbReference type="Pfam" id="PF01562">
    <property type="entry name" value="Pep_M12B_propep"/>
    <property type="match status" value="1"/>
</dbReference>
<keyword evidence="10 16" id="KW-0862">Zinc</keyword>
<feature type="binding site" evidence="16 18">
    <location>
        <position position="410"/>
    </location>
    <ligand>
        <name>Zn(2+)</name>
        <dbReference type="ChEBI" id="CHEBI:29105"/>
        <note>catalytic</note>
    </ligand>
</feature>
<keyword evidence="7" id="KW-0732">Signal</keyword>
<feature type="region of interest" description="Disordered" evidence="19">
    <location>
        <begin position="1250"/>
        <end position="1319"/>
    </location>
</feature>
<dbReference type="FunFam" id="2.60.120.830:FF:000001">
    <property type="entry name" value="A disintegrin and metalloproteinase with thrombospondin motifs 1"/>
    <property type="match status" value="1"/>
</dbReference>
<comment type="caution">
    <text evidence="18">Lacks conserved residue(s) required for the propagation of feature annotation.</text>
</comment>
<feature type="compositionally biased region" description="Basic and acidic residues" evidence="19">
    <location>
        <begin position="1163"/>
        <end position="1182"/>
    </location>
</feature>
<dbReference type="Pfam" id="PF05986">
    <property type="entry name" value="ADAMTS_spacer1"/>
    <property type="match status" value="1"/>
</dbReference>
<dbReference type="FunFam" id="3.40.390.10:FF:000001">
    <property type="entry name" value="A disintegrin and metalloproteinase with thrombospondin motifs 1"/>
    <property type="match status" value="1"/>
</dbReference>
<dbReference type="PANTHER" id="PTHR13723:SF142">
    <property type="entry name" value="A DISINTEGRIN AND METALLOPROTEINASE WITH THROMBOSPONDIN MOTIFS 7"/>
    <property type="match status" value="1"/>
</dbReference>
<keyword evidence="4" id="KW-0645">Protease</keyword>
<keyword evidence="13 17" id="KW-1015">Disulfide bond</keyword>
<dbReference type="Gene3D" id="2.60.120.830">
    <property type="match status" value="1"/>
</dbReference>
<dbReference type="PRINTS" id="PR01857">
    <property type="entry name" value="ADAMTSFAMILY"/>
</dbReference>
<feature type="binding site" evidence="16">
    <location>
        <position position="468"/>
    </location>
    <ligand>
        <name>Ca(2+)</name>
        <dbReference type="ChEBI" id="CHEBI:29108"/>
        <label>1</label>
    </ligand>
</feature>
<evidence type="ECO:0000256" key="8">
    <source>
        <dbReference type="ARBA" id="ARBA00022737"/>
    </source>
</evidence>
<feature type="binding site" evidence="16">
    <location>
        <position position="347"/>
    </location>
    <ligand>
        <name>Ca(2+)</name>
        <dbReference type="ChEBI" id="CHEBI:29108"/>
        <label>1</label>
    </ligand>
</feature>
<dbReference type="OMA" id="YCSERQA"/>
<evidence type="ECO:0000256" key="18">
    <source>
        <dbReference type="PROSITE-ProRule" id="PRU00276"/>
    </source>
</evidence>
<evidence type="ECO:0000256" key="5">
    <source>
        <dbReference type="ARBA" id="ARBA00022685"/>
    </source>
</evidence>
<feature type="binding site" evidence="16">
    <location>
        <position position="347"/>
    </location>
    <ligand>
        <name>Ca(2+)</name>
        <dbReference type="ChEBI" id="CHEBI:29108"/>
        <label>2</label>
    </ligand>
</feature>
<dbReference type="GO" id="GO:0006508">
    <property type="term" value="P:proteolysis"/>
    <property type="evidence" value="ECO:0007669"/>
    <property type="project" value="UniProtKB-KW"/>
</dbReference>
<feature type="compositionally biased region" description="Polar residues" evidence="19">
    <location>
        <begin position="1122"/>
        <end position="1133"/>
    </location>
</feature>
<dbReference type="SMART" id="SM00608">
    <property type="entry name" value="ACR"/>
    <property type="match status" value="1"/>
</dbReference>
<keyword evidence="5" id="KW-0165">Cleavage on pair of basic residues</keyword>
<evidence type="ECO:0000256" key="15">
    <source>
        <dbReference type="PIRSR" id="PIRSR613273-1"/>
    </source>
</evidence>
<evidence type="ECO:0000256" key="9">
    <source>
        <dbReference type="ARBA" id="ARBA00022801"/>
    </source>
</evidence>
<evidence type="ECO:0000256" key="1">
    <source>
        <dbReference type="ARBA" id="ARBA00004498"/>
    </source>
</evidence>
<dbReference type="InterPro" id="IPR036383">
    <property type="entry name" value="TSP1_rpt_sf"/>
</dbReference>
<dbReference type="PANTHER" id="PTHR13723">
    <property type="entry name" value="ADAMTS A DISINTEGRIN AND METALLOPROTEASE WITH THROMBOSPONDIN MOTIFS PROTEASE"/>
    <property type="match status" value="1"/>
</dbReference>
<feature type="binding site" evidence="16">
    <location>
        <position position="263"/>
    </location>
    <ligand>
        <name>Ca(2+)</name>
        <dbReference type="ChEBI" id="CHEBI:29108"/>
        <label>2</label>
    </ligand>
</feature>
<feature type="disulfide bond" evidence="17">
    <location>
        <begin position="583"/>
        <end position="595"/>
    </location>
</feature>
<dbReference type="Pfam" id="PF00090">
    <property type="entry name" value="TSP_1"/>
    <property type="match status" value="1"/>
</dbReference>
<evidence type="ECO:0000256" key="2">
    <source>
        <dbReference type="ARBA" id="ARBA00022525"/>
    </source>
</evidence>
<dbReference type="InterPro" id="IPR006586">
    <property type="entry name" value="ADAM_Cys-rich"/>
</dbReference>
<dbReference type="SUPFAM" id="SSF55486">
    <property type="entry name" value="Metalloproteases ('zincins'), catalytic domain"/>
    <property type="match status" value="1"/>
</dbReference>
<keyword evidence="2" id="KW-0964">Secreted</keyword>
<dbReference type="SUPFAM" id="SSF82895">
    <property type="entry name" value="TSP-1 type 1 repeat"/>
    <property type="match status" value="8"/>
</dbReference>
<evidence type="ECO:0000256" key="4">
    <source>
        <dbReference type="ARBA" id="ARBA00022670"/>
    </source>
</evidence>
<feature type="binding site" evidence="16">
    <location>
        <position position="354"/>
    </location>
    <ligand>
        <name>Ca(2+)</name>
        <dbReference type="ChEBI" id="CHEBI:29108"/>
        <label>1</label>
    </ligand>
</feature>
<feature type="disulfide bond" evidence="17">
    <location>
        <begin position="423"/>
        <end position="449"/>
    </location>
</feature>
<keyword evidence="8" id="KW-0677">Repeat</keyword>
<evidence type="ECO:0000256" key="19">
    <source>
        <dbReference type="SAM" id="MobiDB-lite"/>
    </source>
</evidence>
<feature type="domain" description="PLAC" evidence="21">
    <location>
        <begin position="1609"/>
        <end position="1649"/>
    </location>
</feature>
<dbReference type="InterPro" id="IPR000884">
    <property type="entry name" value="TSP1_rpt"/>
</dbReference>
<evidence type="ECO:0000256" key="12">
    <source>
        <dbReference type="ARBA" id="ARBA00023145"/>
    </source>
</evidence>
<feature type="disulfide bond" evidence="17">
    <location>
        <begin position="503"/>
        <end position="521"/>
    </location>
</feature>
<evidence type="ECO:0000256" key="7">
    <source>
        <dbReference type="ARBA" id="ARBA00022729"/>
    </source>
</evidence>
<feature type="disulfide bond" evidence="17">
    <location>
        <begin position="568"/>
        <end position="605"/>
    </location>
</feature>
<evidence type="ECO:0000256" key="11">
    <source>
        <dbReference type="ARBA" id="ARBA00023049"/>
    </source>
</evidence>
<feature type="compositionally biased region" description="Polar residues" evidence="19">
    <location>
        <begin position="1140"/>
        <end position="1153"/>
    </location>
</feature>
<dbReference type="GO" id="GO:0031012">
    <property type="term" value="C:extracellular matrix"/>
    <property type="evidence" value="ECO:0007669"/>
    <property type="project" value="TreeGrafter"/>
</dbReference>
<dbReference type="PROSITE" id="PS50092">
    <property type="entry name" value="TSP1"/>
    <property type="match status" value="8"/>
</dbReference>
<evidence type="ECO:0000259" key="20">
    <source>
        <dbReference type="PROSITE" id="PS50215"/>
    </source>
</evidence>
<feature type="compositionally biased region" description="Basic and acidic residues" evidence="19">
    <location>
        <begin position="1250"/>
        <end position="1261"/>
    </location>
</feature>
<keyword evidence="11" id="KW-0482">Metalloprotease</keyword>
<feature type="binding site" evidence="16 18">
    <location>
        <position position="406"/>
    </location>
    <ligand>
        <name>Zn(2+)</name>
        <dbReference type="ChEBI" id="CHEBI:29105"/>
        <note>catalytic</note>
    </ligand>
</feature>
<feature type="binding site" evidence="16">
    <location>
        <position position="468"/>
    </location>
    <ligand>
        <name>Ca(2+)</name>
        <dbReference type="ChEBI" id="CHEBI:29108"/>
        <label>2</label>
    </ligand>
</feature>
<dbReference type="InterPro" id="IPR010909">
    <property type="entry name" value="PLAC"/>
</dbReference>
<evidence type="ECO:0000256" key="3">
    <source>
        <dbReference type="ARBA" id="ARBA00022530"/>
    </source>
</evidence>
<dbReference type="Pfam" id="PF19236">
    <property type="entry name" value="ADAMTS_CR_3"/>
    <property type="match status" value="1"/>
</dbReference>
<dbReference type="STRING" id="94237.ENSMMOP00000002114"/>
<comment type="cofactor">
    <cofactor evidence="16">
        <name>Zn(2+)</name>
        <dbReference type="ChEBI" id="CHEBI:29105"/>
    </cofactor>
    <text evidence="16">Binds 1 zinc ion per subunit.</text>
</comment>
<feature type="binding site" evidence="16 18">
    <location>
        <position position="416"/>
    </location>
    <ligand>
        <name>Zn(2+)</name>
        <dbReference type="ChEBI" id="CHEBI:29105"/>
        <note>catalytic</note>
    </ligand>
</feature>
<dbReference type="Gene3D" id="3.40.1620.60">
    <property type="match status" value="1"/>
</dbReference>
<feature type="compositionally biased region" description="Basic and acidic residues" evidence="19">
    <location>
        <begin position="1111"/>
        <end position="1121"/>
    </location>
</feature>
<dbReference type="Proteomes" id="UP000261620">
    <property type="component" value="Unplaced"/>
</dbReference>
<evidence type="ECO:0000313" key="22">
    <source>
        <dbReference type="Ensembl" id="ENSMMOP00000002114.1"/>
    </source>
</evidence>
<feature type="disulfide bond" evidence="17">
    <location>
        <begin position="510"/>
        <end position="540"/>
    </location>
</feature>
<name>A0A3Q3W1A0_MOLML</name>
<dbReference type="SMART" id="SM00209">
    <property type="entry name" value="TSP1"/>
    <property type="match status" value="8"/>
</dbReference>
<dbReference type="Pfam" id="PF19030">
    <property type="entry name" value="TSP1_ADAMTS"/>
    <property type="match status" value="7"/>
</dbReference>
<feature type="disulfide bond" evidence="17">
    <location>
        <begin position="534"/>
        <end position="545"/>
    </location>
</feature>
<dbReference type="PROSITE" id="PS50900">
    <property type="entry name" value="PLAC"/>
    <property type="match status" value="1"/>
</dbReference>
<protein>
    <submittedName>
        <fullName evidence="22">Uncharacterized protein</fullName>
    </submittedName>
</protein>
<sequence length="1658" mass="184447">MTRLDCGLRAPGRRVSPVHVLAALMFVLESCKTSGLSREPETFLQDLPQYEVVHPTRVDARGHFLSNFLSHHARRVQRRQASEALADSDRIFYQLWHADRSLHFNLTLNPHLLAPGFLTERRYGGLEGARIRPRGSSQCHFLGEVWDEDTVKGSAAISTCDGLTGLFKLSDEEFFIQPLETSSEATSAPQAHAVYKRHAAPPPWSPVVQPISGKQALNGTCGNKNSHQRFADIERQRERWERRQLRRKRRIRKRSVSKEKWVETLVVADPKMVEYHGSKAVENYVLAVMNIVAGLFRDASIGNAINIMVVRLILLERDEDDLKITHHADNSLNSFCKWQKKLNLKGDEHPLHHDVSVLLTRKDICAAINMPCETLGLSHVAGMCQAHRSCSISEDTGLPLAFTVAHELGHNFGMQHDGNGNDCEPIGKRPFVMSPQLLYGTSLPRWSRCSRQYITRFLDRGWGWCLDDAPVREKLSLSVVLPGVLYSAAHQCRLQYGSGSRLCDDMDNVCSTLWCTVGTTCHSKLDGAVDGTSCGEAKWCFSGECVAAGYQPESVNGDWASWSAWSACSRTCGAGIQSAHRDCDSPVPKYRGRYCLGERRRYKICNATRCPRELPSFRDIQCSHFDAIPYRGKFYMWETVINRASPCELHCRPLNEHFSEKLRDAVTDGTPCYQGNKSRDMCINGICKKVGCDHVIESGAVEDRCGVCNGDGSTCTTVRRTFEESEGLGYVDIGLIPEGAWDIRIEEVAEAGNFLALRSDNPNKYFLNGGWTIQWNGDYKAAGTVFTYERTGQLENLTSPGPTMEPLWIQLLFQEPNPGVRYEYTINQNASEDNEIPGSSFFWKYGSWTECSVTCGTGVQRQIVHCVEKTTGMVEEHLCDPLTRPDDNRTSCNKEPCPAIWWVGEWQKCSASCGSSGQAKRTVLCIQALSVEEQKALQSRDCEHMPKPESLSSCNTHVPCPADWTTGSWSKCSLTCGSGVRRRNVTCSRNTGFDCDPQKKPVSVTTCSTQDCPQVADNFGMDWSGSGWSSKEVLNEINSVPEVKPPPKYGTTRAQPRHHKDASNIVAADFHNHNNIENIDRPSESSVHVDDFYYDYNFINFHEDLSDDFESDQKDTEDSHRSSATLEVKPTQSTKEKASIETTKPPTVTSAISAVSEASARTLKTEEVDTHSDNSEADRNAAAKDYDNLDDFLSEDYLLPVSTTRSPQLSPTQHSQTLRGRHGSLWWPENTSTMPNLVFTTDEPRHDVKYGAEVENRKQEASDNSTSTGRETVPPTDLEGATQPSPADLLPATGKHKPTEPVFPKRTGTESSSPATSFDLADFDYAETATPKMMRNSREQLPSNTAAHPLPSTTLHKELPSTNPPILRPPPAPPFVQTSASPRVTAGAYWVTSNWSACSTSCGLGAVWRTLACSTGSDSDCDPAKRPAPAQRCYLRPCATWKVPEWSKCSRNCEGGIQSREVQCFDMRDQRPLRPFHCRAMSSRPPTQVPCNLQPCLDWYTSSWGQCSEVCGGGEQQRIVTCPEEDRCDGNLQPSSIQSCNIQPCAQWLTGSWEQCSASCGGGVQRRLIKCVDTKAETDEEVDAAQCDDELQPVSTQKCNVQECERTPSGAVCSRDRLTLRFCQTLRLLGRCLLPNIRAQCCQTCGLSPPGHSKRTTH</sequence>
<dbReference type="GO" id="GO:0030198">
    <property type="term" value="P:extracellular matrix organization"/>
    <property type="evidence" value="ECO:0007669"/>
    <property type="project" value="InterPro"/>
</dbReference>
<dbReference type="GO" id="GO:0046872">
    <property type="term" value="F:metal ion binding"/>
    <property type="evidence" value="ECO:0007669"/>
    <property type="project" value="UniProtKB-KW"/>
</dbReference>
<dbReference type="InterPro" id="IPR045371">
    <property type="entry name" value="ADAMTS_CR_3"/>
</dbReference>
<evidence type="ECO:0000259" key="21">
    <source>
        <dbReference type="PROSITE" id="PS50900"/>
    </source>
</evidence>
<dbReference type="InterPro" id="IPR050439">
    <property type="entry name" value="ADAMTS_ADAMTS-like"/>
</dbReference>
<dbReference type="InterPro" id="IPR010294">
    <property type="entry name" value="ADAMTS_spacer1"/>
</dbReference>
<dbReference type="Pfam" id="PF01421">
    <property type="entry name" value="Reprolysin"/>
    <property type="match status" value="1"/>
</dbReference>
<evidence type="ECO:0000256" key="13">
    <source>
        <dbReference type="ARBA" id="ARBA00023157"/>
    </source>
</evidence>
<proteinExistence type="predicted"/>
<dbReference type="Ensembl" id="ENSMMOT00000002151.1">
    <property type="protein sequence ID" value="ENSMMOP00000002114.1"/>
    <property type="gene ID" value="ENSMMOG00000001737.1"/>
</dbReference>
<dbReference type="GO" id="GO:0004222">
    <property type="term" value="F:metalloendopeptidase activity"/>
    <property type="evidence" value="ECO:0007669"/>
    <property type="project" value="InterPro"/>
</dbReference>